<dbReference type="AlphaFoldDB" id="A0A5B1CGJ4"/>
<evidence type="ECO:0000256" key="8">
    <source>
        <dbReference type="SAM" id="Phobius"/>
    </source>
</evidence>
<comment type="subcellular location">
    <subcellularLocation>
        <location evidence="1">Cell membrane</location>
        <topology evidence="1">Single-pass membrane protein</topology>
    </subcellularLocation>
</comment>
<dbReference type="OrthoDB" id="9815217at2"/>
<keyword evidence="4 8" id="KW-0812">Transmembrane</keyword>
<dbReference type="RefSeq" id="WP_068259455.1">
    <property type="nucleotide sequence ID" value="NZ_LWSK01000010.1"/>
</dbReference>
<dbReference type="Pfam" id="PF13677">
    <property type="entry name" value="MotB_plug"/>
    <property type="match status" value="1"/>
</dbReference>
<reference evidence="10 11" key="1">
    <citation type="submission" date="2019-08" db="EMBL/GenBank/DDBJ databases">
        <title>Deep-cultivation of Planctomycetes and their phenomic and genomic characterization uncovers novel biology.</title>
        <authorList>
            <person name="Wiegand S."/>
            <person name="Jogler M."/>
            <person name="Boedeker C."/>
            <person name="Pinto D."/>
            <person name="Vollmers J."/>
            <person name="Rivas-Marin E."/>
            <person name="Kohn T."/>
            <person name="Peeters S.H."/>
            <person name="Heuer A."/>
            <person name="Rast P."/>
            <person name="Oberbeckmann S."/>
            <person name="Bunk B."/>
            <person name="Jeske O."/>
            <person name="Meyerdierks A."/>
            <person name="Storesund J.E."/>
            <person name="Kallscheuer N."/>
            <person name="Luecker S."/>
            <person name="Lage O.M."/>
            <person name="Pohl T."/>
            <person name="Merkel B.J."/>
            <person name="Hornburger P."/>
            <person name="Mueller R.-W."/>
            <person name="Bruemmer F."/>
            <person name="Labrenz M."/>
            <person name="Spormann A.M."/>
            <person name="Op Den Camp H."/>
            <person name="Overmann J."/>
            <person name="Amann R."/>
            <person name="Jetten M.S.M."/>
            <person name="Mascher T."/>
            <person name="Medema M.H."/>
            <person name="Devos D.P."/>
            <person name="Kaster A.-K."/>
            <person name="Ovreas L."/>
            <person name="Rohde M."/>
            <person name="Galperin M.Y."/>
            <person name="Jogler C."/>
        </authorList>
    </citation>
    <scope>NUCLEOTIDE SEQUENCE [LARGE SCALE GENOMIC DNA]</scope>
    <source>
        <strain evidence="10 11">LF1</strain>
    </source>
</reference>
<evidence type="ECO:0000256" key="6">
    <source>
        <dbReference type="ARBA" id="ARBA00023136"/>
    </source>
</evidence>
<evidence type="ECO:0000256" key="5">
    <source>
        <dbReference type="ARBA" id="ARBA00022989"/>
    </source>
</evidence>
<accession>A0A5B1CGJ4</accession>
<dbReference type="InterPro" id="IPR025713">
    <property type="entry name" value="MotB-like_N_dom"/>
</dbReference>
<keyword evidence="10" id="KW-0969">Cilium</keyword>
<dbReference type="Gene3D" id="3.30.1330.60">
    <property type="entry name" value="OmpA-like domain"/>
    <property type="match status" value="1"/>
</dbReference>
<feature type="domain" description="OmpA-like" evidence="9">
    <location>
        <begin position="110"/>
        <end position="232"/>
    </location>
</feature>
<protein>
    <submittedName>
        <fullName evidence="10">Flagellar motor protein MotB</fullName>
    </submittedName>
</protein>
<keyword evidence="10" id="KW-0282">Flagellum</keyword>
<keyword evidence="11" id="KW-1185">Reference proteome</keyword>
<dbReference type="PANTHER" id="PTHR30329:SF21">
    <property type="entry name" value="LIPOPROTEIN YIAD-RELATED"/>
    <property type="match status" value="1"/>
</dbReference>
<feature type="transmembrane region" description="Helical" evidence="8">
    <location>
        <begin position="13"/>
        <end position="34"/>
    </location>
</feature>
<comment type="caution">
    <text evidence="10">The sequence shown here is derived from an EMBL/GenBank/DDBJ whole genome shotgun (WGS) entry which is preliminary data.</text>
</comment>
<dbReference type="Pfam" id="PF00691">
    <property type="entry name" value="OmpA"/>
    <property type="match status" value="1"/>
</dbReference>
<dbReference type="PROSITE" id="PS51123">
    <property type="entry name" value="OMPA_2"/>
    <property type="match status" value="1"/>
</dbReference>
<evidence type="ECO:0000313" key="11">
    <source>
        <dbReference type="Proteomes" id="UP000322699"/>
    </source>
</evidence>
<dbReference type="PANTHER" id="PTHR30329">
    <property type="entry name" value="STATOR ELEMENT OF FLAGELLAR MOTOR COMPLEX"/>
    <property type="match status" value="1"/>
</dbReference>
<evidence type="ECO:0000259" key="9">
    <source>
        <dbReference type="PROSITE" id="PS51123"/>
    </source>
</evidence>
<evidence type="ECO:0000256" key="3">
    <source>
        <dbReference type="ARBA" id="ARBA00022475"/>
    </source>
</evidence>
<evidence type="ECO:0000256" key="4">
    <source>
        <dbReference type="ARBA" id="ARBA00022692"/>
    </source>
</evidence>
<dbReference type="Proteomes" id="UP000322699">
    <property type="component" value="Unassembled WGS sequence"/>
</dbReference>
<dbReference type="InterPro" id="IPR050330">
    <property type="entry name" value="Bact_OuterMem_StrucFunc"/>
</dbReference>
<proteinExistence type="inferred from homology"/>
<name>A0A5B1CGJ4_9BACT</name>
<keyword evidence="3" id="KW-1003">Cell membrane</keyword>
<keyword evidence="10" id="KW-0966">Cell projection</keyword>
<dbReference type="SUPFAM" id="SSF103088">
    <property type="entry name" value="OmpA-like"/>
    <property type="match status" value="1"/>
</dbReference>
<keyword evidence="6 7" id="KW-0472">Membrane</keyword>
<comment type="similarity">
    <text evidence="2">Belongs to the MotB family.</text>
</comment>
<evidence type="ECO:0000256" key="2">
    <source>
        <dbReference type="ARBA" id="ARBA00008914"/>
    </source>
</evidence>
<dbReference type="EMBL" id="VRLW01000001">
    <property type="protein sequence ID" value="KAA1260308.1"/>
    <property type="molecule type" value="Genomic_DNA"/>
</dbReference>
<dbReference type="GO" id="GO:0005886">
    <property type="term" value="C:plasma membrane"/>
    <property type="evidence" value="ECO:0007669"/>
    <property type="project" value="UniProtKB-SubCell"/>
</dbReference>
<evidence type="ECO:0000256" key="7">
    <source>
        <dbReference type="PROSITE-ProRule" id="PRU00473"/>
    </source>
</evidence>
<keyword evidence="5 8" id="KW-1133">Transmembrane helix</keyword>
<dbReference type="InterPro" id="IPR006665">
    <property type="entry name" value="OmpA-like"/>
</dbReference>
<organism evidence="10 11">
    <name type="scientific">Rubripirellula obstinata</name>
    <dbReference type="NCBI Taxonomy" id="406547"/>
    <lineage>
        <taxon>Bacteria</taxon>
        <taxon>Pseudomonadati</taxon>
        <taxon>Planctomycetota</taxon>
        <taxon>Planctomycetia</taxon>
        <taxon>Pirellulales</taxon>
        <taxon>Pirellulaceae</taxon>
        <taxon>Rubripirellula</taxon>
    </lineage>
</organism>
<sequence>MDEESDEIGIPEWVVTFGDMMSLLLTFFIMLVSLSEIKEEETYQALVDSMQQQFGYQKTLDALSPGEKKPRSTAFTPLATTGRAKKKDTAVGGVPEKAPVGEDPLVRIVRPGQVTAVGSVVFFEMGSYQLGENDIAVLRNLAKQLRGKPQKIEIRGHVSAEFAARTAGTDQAMLLGIKRASAVRRYLVETEGIESARFRISSAADSEPMSTSGHGGSVTQNPRVEAFMLDETVEDLLGTADERNAATININGSNSRTRT</sequence>
<gene>
    <name evidence="10" type="ORF">LF1_28470</name>
</gene>
<evidence type="ECO:0000313" key="10">
    <source>
        <dbReference type="EMBL" id="KAA1260308.1"/>
    </source>
</evidence>
<dbReference type="InterPro" id="IPR036737">
    <property type="entry name" value="OmpA-like_sf"/>
</dbReference>
<evidence type="ECO:0000256" key="1">
    <source>
        <dbReference type="ARBA" id="ARBA00004162"/>
    </source>
</evidence>